<comment type="caution">
    <text evidence="2">The sequence shown here is derived from an EMBL/GenBank/DDBJ whole genome shotgun (WGS) entry which is preliminary data.</text>
</comment>
<accession>A0A917KUT6</accession>
<keyword evidence="3" id="KW-1185">Reference proteome</keyword>
<dbReference type="AlphaFoldDB" id="A0A917KUT6"/>
<proteinExistence type="predicted"/>
<feature type="domain" description="Apiosidase-like catalytic" evidence="1">
    <location>
        <begin position="61"/>
        <end position="113"/>
    </location>
</feature>
<sequence>MLAADVTTVAAHLDAAPDVVALRTCTRAASDGARVVQLARLTREGRSVHRRPAHGFWRMSAQGRSLVHADGTPAVLVGDTAGALPWRATEDDVCVYAADGRQKGFNAVLVMRVQPGMDARGPRDRTADHGIDMGFEDPPEGHGRGGRYLLAACPLCHESSSTSTSTLTPSGRASVWK</sequence>
<evidence type="ECO:0000313" key="3">
    <source>
        <dbReference type="Proteomes" id="UP000657574"/>
    </source>
</evidence>
<reference evidence="2" key="2">
    <citation type="submission" date="2020-09" db="EMBL/GenBank/DDBJ databases">
        <authorList>
            <person name="Sun Q."/>
            <person name="Ohkuma M."/>
        </authorList>
    </citation>
    <scope>NUCLEOTIDE SEQUENCE</scope>
    <source>
        <strain evidence="2">JCM 3086</strain>
    </source>
</reference>
<protein>
    <recommendedName>
        <fullName evidence="1">Apiosidase-like catalytic domain-containing protein</fullName>
    </recommendedName>
</protein>
<dbReference type="Pfam" id="PF13204">
    <property type="entry name" value="Apiosidase"/>
    <property type="match status" value="1"/>
</dbReference>
<dbReference type="Gene3D" id="3.20.20.80">
    <property type="entry name" value="Glycosidases"/>
    <property type="match status" value="1"/>
</dbReference>
<name>A0A917KUT6_9ACTN</name>
<gene>
    <name evidence="2" type="ORF">GCM10010121_045360</name>
</gene>
<evidence type="ECO:0000313" key="2">
    <source>
        <dbReference type="EMBL" id="GGJ28983.1"/>
    </source>
</evidence>
<dbReference type="Proteomes" id="UP000657574">
    <property type="component" value="Unassembled WGS sequence"/>
</dbReference>
<dbReference type="InterPro" id="IPR025277">
    <property type="entry name" value="Apiosidase-like_cat_dom"/>
</dbReference>
<reference evidence="2" key="1">
    <citation type="journal article" date="2014" name="Int. J. Syst. Evol. Microbiol.">
        <title>Complete genome sequence of Corynebacterium casei LMG S-19264T (=DSM 44701T), isolated from a smear-ripened cheese.</title>
        <authorList>
            <consortium name="US DOE Joint Genome Institute (JGI-PGF)"/>
            <person name="Walter F."/>
            <person name="Albersmeier A."/>
            <person name="Kalinowski J."/>
            <person name="Ruckert C."/>
        </authorList>
    </citation>
    <scope>NUCLEOTIDE SEQUENCE</scope>
    <source>
        <strain evidence="2">JCM 3086</strain>
    </source>
</reference>
<organism evidence="2 3">
    <name type="scientific">Streptomyces brasiliensis</name>
    <dbReference type="NCBI Taxonomy" id="1954"/>
    <lineage>
        <taxon>Bacteria</taxon>
        <taxon>Bacillati</taxon>
        <taxon>Actinomycetota</taxon>
        <taxon>Actinomycetes</taxon>
        <taxon>Kitasatosporales</taxon>
        <taxon>Streptomycetaceae</taxon>
        <taxon>Streptomyces</taxon>
    </lineage>
</organism>
<evidence type="ECO:0000259" key="1">
    <source>
        <dbReference type="Pfam" id="PF13204"/>
    </source>
</evidence>
<dbReference type="EMBL" id="BMQA01000014">
    <property type="protein sequence ID" value="GGJ28983.1"/>
    <property type="molecule type" value="Genomic_DNA"/>
</dbReference>